<dbReference type="InterPro" id="IPR004552">
    <property type="entry name" value="AGP_acyltrans"/>
</dbReference>
<comment type="catalytic activity">
    <reaction evidence="4">
        <text>a 1-acyl-sn-glycero-3-phosphate + an acyl-CoA = a 1,2-diacyl-sn-glycero-3-phosphate + CoA</text>
        <dbReference type="Rhea" id="RHEA:19709"/>
        <dbReference type="ChEBI" id="CHEBI:57287"/>
        <dbReference type="ChEBI" id="CHEBI:57970"/>
        <dbReference type="ChEBI" id="CHEBI:58342"/>
        <dbReference type="ChEBI" id="CHEBI:58608"/>
        <dbReference type="EC" id="2.3.1.51"/>
    </reaction>
</comment>
<feature type="transmembrane region" description="Helical" evidence="6">
    <location>
        <begin position="41"/>
        <end position="64"/>
    </location>
</feature>
<dbReference type="OrthoDB" id="202234at2759"/>
<evidence type="ECO:0000313" key="8">
    <source>
        <dbReference type="EMBL" id="KJX92663.1"/>
    </source>
</evidence>
<dbReference type="PANTHER" id="PTHR10434">
    <property type="entry name" value="1-ACYL-SN-GLYCEROL-3-PHOSPHATE ACYLTRANSFERASE"/>
    <property type="match status" value="1"/>
</dbReference>
<accession>A0A0F4G5Q5</accession>
<feature type="transmembrane region" description="Helical" evidence="6">
    <location>
        <begin position="6"/>
        <end position="29"/>
    </location>
</feature>
<dbReference type="Proteomes" id="UP000033647">
    <property type="component" value="Unassembled WGS sequence"/>
</dbReference>
<proteinExistence type="inferred from homology"/>
<dbReference type="InterPro" id="IPR002123">
    <property type="entry name" value="Plipid/glycerol_acylTrfase"/>
</dbReference>
<evidence type="ECO:0000256" key="4">
    <source>
        <dbReference type="RuleBase" id="RU361267"/>
    </source>
</evidence>
<dbReference type="GO" id="GO:0006654">
    <property type="term" value="P:phosphatidic acid biosynthetic process"/>
    <property type="evidence" value="ECO:0007669"/>
    <property type="project" value="TreeGrafter"/>
</dbReference>
<dbReference type="SMART" id="SM00563">
    <property type="entry name" value="PlsC"/>
    <property type="match status" value="1"/>
</dbReference>
<comment type="domain">
    <text evidence="4">The HXXXXD motif is essential for acyltransferase activity and may constitute the binding site for the phosphate moiety of the glycerol-3-phosphate.</text>
</comment>
<dbReference type="EMBL" id="LAFY01005787">
    <property type="protein sequence ID" value="KJX92663.1"/>
    <property type="molecule type" value="Genomic_DNA"/>
</dbReference>
<dbReference type="SUPFAM" id="SSF69593">
    <property type="entry name" value="Glycerol-3-phosphate (1)-acyltransferase"/>
    <property type="match status" value="1"/>
</dbReference>
<keyword evidence="4" id="KW-0443">Lipid metabolism</keyword>
<reference evidence="8 9" key="1">
    <citation type="submission" date="2015-03" db="EMBL/GenBank/DDBJ databases">
        <title>RNA-seq based gene annotation and comparative genomics of four Zymoseptoria species reveal species-specific pathogenicity related genes and transposable element activity.</title>
        <authorList>
            <person name="Grandaubert J."/>
            <person name="Bhattacharyya A."/>
            <person name="Stukenbrock E.H."/>
        </authorList>
    </citation>
    <scope>NUCLEOTIDE SEQUENCE [LARGE SCALE GENOMIC DNA]</scope>
    <source>
        <strain evidence="8 9">Zb18110</strain>
    </source>
</reference>
<keyword evidence="3 4" id="KW-0012">Acyltransferase</keyword>
<keyword evidence="6" id="KW-1133">Transmembrane helix</keyword>
<keyword evidence="2 4" id="KW-0808">Transferase</keyword>
<dbReference type="CDD" id="cd07989">
    <property type="entry name" value="LPLAT_AGPAT-like"/>
    <property type="match status" value="1"/>
</dbReference>
<dbReference type="STRING" id="1047168.A0A0F4G5Q5"/>
<keyword evidence="6" id="KW-0812">Transmembrane</keyword>
<dbReference type="Pfam" id="PF01553">
    <property type="entry name" value="Acyltransferase"/>
    <property type="match status" value="1"/>
</dbReference>
<feature type="domain" description="Phospholipid/glycerol acyltransferase" evidence="7">
    <location>
        <begin position="105"/>
        <end position="222"/>
    </location>
</feature>
<evidence type="ECO:0000313" key="9">
    <source>
        <dbReference type="Proteomes" id="UP000033647"/>
    </source>
</evidence>
<keyword evidence="4" id="KW-1208">Phospholipid metabolism</keyword>
<comment type="caution">
    <text evidence="8">The sequence shown here is derived from an EMBL/GenBank/DDBJ whole genome shotgun (WGS) entry which is preliminary data.</text>
</comment>
<name>A0A0F4G5Q5_9PEZI</name>
<organism evidence="8 9">
    <name type="scientific">Zymoseptoria brevis</name>
    <dbReference type="NCBI Taxonomy" id="1047168"/>
    <lineage>
        <taxon>Eukaryota</taxon>
        <taxon>Fungi</taxon>
        <taxon>Dikarya</taxon>
        <taxon>Ascomycota</taxon>
        <taxon>Pezizomycotina</taxon>
        <taxon>Dothideomycetes</taxon>
        <taxon>Dothideomycetidae</taxon>
        <taxon>Mycosphaerellales</taxon>
        <taxon>Mycosphaerellaceae</taxon>
        <taxon>Zymoseptoria</taxon>
    </lineage>
</organism>
<dbReference type="NCBIfam" id="TIGR00530">
    <property type="entry name" value="AGP_acyltrn"/>
    <property type="match status" value="1"/>
</dbReference>
<evidence type="ECO:0000256" key="2">
    <source>
        <dbReference type="ARBA" id="ARBA00022679"/>
    </source>
</evidence>
<keyword evidence="6" id="KW-0472">Membrane</keyword>
<dbReference type="EC" id="2.3.1.51" evidence="4"/>
<dbReference type="GO" id="GO:0003841">
    <property type="term" value="F:1-acylglycerol-3-phosphate O-acyltransferase activity"/>
    <property type="evidence" value="ECO:0007669"/>
    <property type="project" value="UniProtKB-UniRule"/>
</dbReference>
<dbReference type="PANTHER" id="PTHR10434:SF11">
    <property type="entry name" value="1-ACYL-SN-GLYCEROL-3-PHOSPHATE ACYLTRANSFERASE"/>
    <property type="match status" value="1"/>
</dbReference>
<sequence length="314" mass="34859">MSNILFYFLTLTTLVTLTVNGLVFLGQSLKIPALEFFGRSLASFVALFLSSVYATFAAAAFSAVGYGGMAQWTAGRFFKWVMLLFTGIWFDVQDPENYLGNTRPAVFVGNHQTELDVLMLGHIFPKWCSVTSKKSLSKIPFLGWFMLMSKTVFIERKSRSQALQAFDAAAEQMRNERQSVFIFPEGTRSYYEKPDLLAFKKGAFHLAVQAQVPIVPIVSANYSNVLNVRSKKFQPGIIPTRVLKPISTKGKTKDDVDNLLEETRNVMMEALLELTEEARKQGVAKQEHEARSHSNGVAKSSGVDVASKGMNAAA</sequence>
<evidence type="ECO:0000256" key="6">
    <source>
        <dbReference type="SAM" id="Phobius"/>
    </source>
</evidence>
<comment type="similarity">
    <text evidence="1 4">Belongs to the 1-acyl-sn-glycerol-3-phosphate acyltransferase family.</text>
</comment>
<dbReference type="AlphaFoldDB" id="A0A0F4G5Q5"/>
<dbReference type="GO" id="GO:0005811">
    <property type="term" value="C:lipid droplet"/>
    <property type="evidence" value="ECO:0007669"/>
    <property type="project" value="EnsemblFungi"/>
</dbReference>
<protein>
    <recommendedName>
        <fullName evidence="4">1-acyl-sn-glycerol-3-phosphate acyltransferase</fullName>
        <ecNumber evidence="4">2.3.1.51</ecNumber>
    </recommendedName>
</protein>
<keyword evidence="9" id="KW-1185">Reference proteome</keyword>
<keyword evidence="4" id="KW-0444">Lipid biosynthesis</keyword>
<feature type="region of interest" description="Disordered" evidence="5">
    <location>
        <begin position="279"/>
        <end position="314"/>
    </location>
</feature>
<keyword evidence="4" id="KW-0594">Phospholipid biosynthesis</keyword>
<evidence type="ECO:0000256" key="5">
    <source>
        <dbReference type="SAM" id="MobiDB-lite"/>
    </source>
</evidence>
<feature type="compositionally biased region" description="Basic and acidic residues" evidence="5">
    <location>
        <begin position="279"/>
        <end position="292"/>
    </location>
</feature>
<dbReference type="GO" id="GO:0005783">
    <property type="term" value="C:endoplasmic reticulum"/>
    <property type="evidence" value="ECO:0007669"/>
    <property type="project" value="TreeGrafter"/>
</dbReference>
<evidence type="ECO:0000259" key="7">
    <source>
        <dbReference type="SMART" id="SM00563"/>
    </source>
</evidence>
<evidence type="ECO:0000256" key="1">
    <source>
        <dbReference type="ARBA" id="ARBA00008655"/>
    </source>
</evidence>
<evidence type="ECO:0000256" key="3">
    <source>
        <dbReference type="ARBA" id="ARBA00023315"/>
    </source>
</evidence>
<dbReference type="GO" id="GO:0016020">
    <property type="term" value="C:membrane"/>
    <property type="evidence" value="ECO:0007669"/>
    <property type="project" value="InterPro"/>
</dbReference>
<gene>
    <name evidence="8" type="ORF">TI39_contig5832g00012</name>
</gene>